<keyword evidence="3" id="KW-0804">Transcription</keyword>
<dbReference type="AlphaFoldDB" id="A0A7X5V5D9"/>
<dbReference type="GO" id="GO:0003700">
    <property type="term" value="F:DNA-binding transcription factor activity"/>
    <property type="evidence" value="ECO:0007669"/>
    <property type="project" value="InterPro"/>
</dbReference>
<proteinExistence type="predicted"/>
<feature type="domain" description="HTH arsR-type" evidence="4">
    <location>
        <begin position="252"/>
        <end position="327"/>
    </location>
</feature>
<dbReference type="SUPFAM" id="SSF46785">
    <property type="entry name" value="Winged helix' DNA-binding domain"/>
    <property type="match status" value="1"/>
</dbReference>
<dbReference type="SMART" id="SM00418">
    <property type="entry name" value="HTH_ARSR"/>
    <property type="match status" value="1"/>
</dbReference>
<dbReference type="InterPro" id="IPR036390">
    <property type="entry name" value="WH_DNA-bd_sf"/>
</dbReference>
<keyword evidence="2 5" id="KW-0238">DNA-binding</keyword>
<evidence type="ECO:0000313" key="5">
    <source>
        <dbReference type="EMBL" id="NIK54939.1"/>
    </source>
</evidence>
<gene>
    <name evidence="5" type="ORF">BJY22_000656</name>
</gene>
<evidence type="ECO:0000256" key="1">
    <source>
        <dbReference type="ARBA" id="ARBA00023015"/>
    </source>
</evidence>
<dbReference type="InterPro" id="IPR011991">
    <property type="entry name" value="ArsR-like_HTH"/>
</dbReference>
<dbReference type="InterPro" id="IPR036388">
    <property type="entry name" value="WH-like_DNA-bd_sf"/>
</dbReference>
<accession>A0A7X5V5D9</accession>
<protein>
    <submittedName>
        <fullName evidence="5">DNA-binding transcriptional ArsR family regulator</fullName>
    </submittedName>
</protein>
<comment type="caution">
    <text evidence="5">The sequence shown here is derived from an EMBL/GenBank/DDBJ whole genome shotgun (WGS) entry which is preliminary data.</text>
</comment>
<sequence length="339" mass="36808">MIRIHFTAADLGRVTFPAEPHPLWEAALAARALSDRSVWPAVRRWRRTAAPRVQGSMRPLFKLISPTGMFPGFLIPDVPGPGLEPVVEALTDTPADVIRDQLEPWLPPEIDRYMRGLLDGRAGSRRALGAAVREFHQEVLVPTSSELHQRYGAELGIRSRAVLHGGVDALLSSLHPDVEWSDPVLTTHGPADDWITDVHLKGRGLELYPSPFVTNCLALDSADRRPVLVYPCADVADPSADGADLDPATTDALADLLGRTRAAVLRSLTHPATTTQLARRVGISLASTSEHTRVLRAAGLITTHRTQGTALHALTPTAQPLLSEAHEGTVANLRPDRRL</sequence>
<reference evidence="5 6" key="1">
    <citation type="submission" date="2020-03" db="EMBL/GenBank/DDBJ databases">
        <title>Sequencing the genomes of 1000 actinobacteria strains.</title>
        <authorList>
            <person name="Klenk H.-P."/>
        </authorList>
    </citation>
    <scope>NUCLEOTIDE SEQUENCE [LARGE SCALE GENOMIC DNA]</scope>
    <source>
        <strain evidence="5 6">DSM 45490</strain>
    </source>
</reference>
<dbReference type="InterPro" id="IPR051011">
    <property type="entry name" value="Metal_resp_trans_reg"/>
</dbReference>
<dbReference type="GO" id="GO:0003677">
    <property type="term" value="F:DNA binding"/>
    <property type="evidence" value="ECO:0007669"/>
    <property type="project" value="UniProtKB-KW"/>
</dbReference>
<name>A0A7X5V5D9_9ACTN</name>
<keyword evidence="6" id="KW-1185">Reference proteome</keyword>
<dbReference type="Gene3D" id="1.10.10.10">
    <property type="entry name" value="Winged helix-like DNA-binding domain superfamily/Winged helix DNA-binding domain"/>
    <property type="match status" value="1"/>
</dbReference>
<dbReference type="CDD" id="cd00090">
    <property type="entry name" value="HTH_ARSR"/>
    <property type="match status" value="1"/>
</dbReference>
<evidence type="ECO:0000259" key="4">
    <source>
        <dbReference type="SMART" id="SM00418"/>
    </source>
</evidence>
<evidence type="ECO:0000313" key="6">
    <source>
        <dbReference type="Proteomes" id="UP000555407"/>
    </source>
</evidence>
<dbReference type="Proteomes" id="UP000555407">
    <property type="component" value="Unassembled WGS sequence"/>
</dbReference>
<dbReference type="Pfam" id="PF12840">
    <property type="entry name" value="HTH_20"/>
    <property type="match status" value="1"/>
</dbReference>
<dbReference type="PANTHER" id="PTHR43132">
    <property type="entry name" value="ARSENICAL RESISTANCE OPERON REPRESSOR ARSR-RELATED"/>
    <property type="match status" value="1"/>
</dbReference>
<organism evidence="5 6">
    <name type="scientific">Kribbella shirazensis</name>
    <dbReference type="NCBI Taxonomy" id="1105143"/>
    <lineage>
        <taxon>Bacteria</taxon>
        <taxon>Bacillati</taxon>
        <taxon>Actinomycetota</taxon>
        <taxon>Actinomycetes</taxon>
        <taxon>Propionibacteriales</taxon>
        <taxon>Kribbellaceae</taxon>
        <taxon>Kribbella</taxon>
    </lineage>
</organism>
<evidence type="ECO:0000256" key="3">
    <source>
        <dbReference type="ARBA" id="ARBA00023163"/>
    </source>
</evidence>
<dbReference type="InterPro" id="IPR001845">
    <property type="entry name" value="HTH_ArsR_DNA-bd_dom"/>
</dbReference>
<dbReference type="EMBL" id="JAASRO010000001">
    <property type="protein sequence ID" value="NIK54939.1"/>
    <property type="molecule type" value="Genomic_DNA"/>
</dbReference>
<dbReference type="RefSeq" id="WP_167203678.1">
    <property type="nucleotide sequence ID" value="NZ_JAASRO010000001.1"/>
</dbReference>
<dbReference type="PANTHER" id="PTHR43132:SF8">
    <property type="entry name" value="HTH-TYPE TRANSCRIPTIONAL REGULATOR KMTR"/>
    <property type="match status" value="1"/>
</dbReference>
<keyword evidence="1" id="KW-0805">Transcription regulation</keyword>
<evidence type="ECO:0000256" key="2">
    <source>
        <dbReference type="ARBA" id="ARBA00023125"/>
    </source>
</evidence>